<dbReference type="Proteomes" id="UP001597231">
    <property type="component" value="Unassembled WGS sequence"/>
</dbReference>
<keyword evidence="3" id="KW-1185">Reference proteome</keyword>
<dbReference type="EMBL" id="JBHTLT010000045">
    <property type="protein sequence ID" value="MFD1205374.1"/>
    <property type="molecule type" value="Genomic_DNA"/>
</dbReference>
<protein>
    <submittedName>
        <fullName evidence="2">DUF402 domain-containing protein</fullName>
    </submittedName>
</protein>
<feature type="domain" description="DUF402" evidence="1">
    <location>
        <begin position="65"/>
        <end position="120"/>
    </location>
</feature>
<sequence>MLKRKYGSRYDWKRILKRSYVERYIVSPEFEGYVTLFRMHTVSAPLHKTYEGKSVCIADEGFSWMQHFPTGKRYSVTTVFNGDNEIVQWYIDICSENGYCETNGPWMDDMFLDLIVLPTENSGE</sequence>
<dbReference type="PANTHER" id="PTHR41271">
    <property type="entry name" value="DUF402 DOMAIN-CONTAINING PROTEIN"/>
    <property type="match status" value="1"/>
</dbReference>
<proteinExistence type="predicted"/>
<dbReference type="Gene3D" id="2.40.380.10">
    <property type="entry name" value="FomD-like"/>
    <property type="match status" value="1"/>
</dbReference>
<dbReference type="PANTHER" id="PTHR41271:SF1">
    <property type="entry name" value="DUF402 DOMAIN-CONTAINING PROTEIN"/>
    <property type="match status" value="1"/>
</dbReference>
<dbReference type="SUPFAM" id="SSF159234">
    <property type="entry name" value="FomD-like"/>
    <property type="match status" value="1"/>
</dbReference>
<evidence type="ECO:0000313" key="2">
    <source>
        <dbReference type="EMBL" id="MFD1205374.1"/>
    </source>
</evidence>
<name>A0ABW3TZF6_9BACL</name>
<evidence type="ECO:0000313" key="3">
    <source>
        <dbReference type="Proteomes" id="UP001597231"/>
    </source>
</evidence>
<organism evidence="2 3">
    <name type="scientific">Sporosarcina contaminans</name>
    <dbReference type="NCBI Taxonomy" id="633403"/>
    <lineage>
        <taxon>Bacteria</taxon>
        <taxon>Bacillati</taxon>
        <taxon>Bacillota</taxon>
        <taxon>Bacilli</taxon>
        <taxon>Bacillales</taxon>
        <taxon>Caryophanaceae</taxon>
        <taxon>Sporosarcina</taxon>
    </lineage>
</organism>
<dbReference type="InterPro" id="IPR007295">
    <property type="entry name" value="DUF402"/>
</dbReference>
<comment type="caution">
    <text evidence="2">The sequence shown here is derived from an EMBL/GenBank/DDBJ whole genome shotgun (WGS) entry which is preliminary data.</text>
</comment>
<evidence type="ECO:0000259" key="1">
    <source>
        <dbReference type="Pfam" id="PF04167"/>
    </source>
</evidence>
<dbReference type="Pfam" id="PF04167">
    <property type="entry name" value="DUF402"/>
    <property type="match status" value="1"/>
</dbReference>
<dbReference type="RefSeq" id="WP_381480551.1">
    <property type="nucleotide sequence ID" value="NZ_JBHTLT010000045.1"/>
</dbReference>
<reference evidence="3" key="1">
    <citation type="journal article" date="2019" name="Int. J. Syst. Evol. Microbiol.">
        <title>The Global Catalogue of Microorganisms (GCM) 10K type strain sequencing project: providing services to taxonomists for standard genome sequencing and annotation.</title>
        <authorList>
            <consortium name="The Broad Institute Genomics Platform"/>
            <consortium name="The Broad Institute Genome Sequencing Center for Infectious Disease"/>
            <person name="Wu L."/>
            <person name="Ma J."/>
        </authorList>
    </citation>
    <scope>NUCLEOTIDE SEQUENCE [LARGE SCALE GENOMIC DNA]</scope>
    <source>
        <strain evidence="3">CCUG 53915</strain>
    </source>
</reference>
<dbReference type="InterPro" id="IPR035930">
    <property type="entry name" value="FomD-like_sf"/>
</dbReference>
<gene>
    <name evidence="2" type="ORF">ACFQ38_09700</name>
</gene>
<accession>A0ABW3TZF6</accession>